<keyword evidence="3" id="KW-1185">Reference proteome</keyword>
<keyword evidence="1" id="KW-1133">Transmembrane helix</keyword>
<organism evidence="2 3">
    <name type="scientific">Alicyclobacillus fodiniaquatilis</name>
    <dbReference type="NCBI Taxonomy" id="1661150"/>
    <lineage>
        <taxon>Bacteria</taxon>
        <taxon>Bacillati</taxon>
        <taxon>Bacillota</taxon>
        <taxon>Bacilli</taxon>
        <taxon>Bacillales</taxon>
        <taxon>Alicyclobacillaceae</taxon>
        <taxon>Alicyclobacillus</taxon>
    </lineage>
</organism>
<keyword evidence="1" id="KW-0812">Transmembrane</keyword>
<dbReference type="EMBL" id="JBHUCX010000099">
    <property type="protein sequence ID" value="MFD1677848.1"/>
    <property type="molecule type" value="Genomic_DNA"/>
</dbReference>
<dbReference type="RefSeq" id="WP_377945769.1">
    <property type="nucleotide sequence ID" value="NZ_JBHUCX010000099.1"/>
</dbReference>
<evidence type="ECO:0000256" key="1">
    <source>
        <dbReference type="SAM" id="Phobius"/>
    </source>
</evidence>
<evidence type="ECO:0000313" key="2">
    <source>
        <dbReference type="EMBL" id="MFD1677848.1"/>
    </source>
</evidence>
<comment type="caution">
    <text evidence="2">The sequence shown here is derived from an EMBL/GenBank/DDBJ whole genome shotgun (WGS) entry which is preliminary data.</text>
</comment>
<proteinExistence type="predicted"/>
<evidence type="ECO:0000313" key="3">
    <source>
        <dbReference type="Proteomes" id="UP001597079"/>
    </source>
</evidence>
<feature type="transmembrane region" description="Helical" evidence="1">
    <location>
        <begin position="12"/>
        <end position="30"/>
    </location>
</feature>
<accession>A0ABW4JPB1</accession>
<keyword evidence="1" id="KW-0472">Membrane</keyword>
<protein>
    <submittedName>
        <fullName evidence="2">Uncharacterized protein</fullName>
    </submittedName>
</protein>
<gene>
    <name evidence="2" type="ORF">ACFSB2_24600</name>
</gene>
<sequence>MHLHEVAAKKLSLSTLGAITLFLTVFYFYFTTPEDSSTAPAETNS</sequence>
<name>A0ABW4JPB1_9BACL</name>
<reference evidence="3" key="1">
    <citation type="journal article" date="2019" name="Int. J. Syst. Evol. Microbiol.">
        <title>The Global Catalogue of Microorganisms (GCM) 10K type strain sequencing project: providing services to taxonomists for standard genome sequencing and annotation.</title>
        <authorList>
            <consortium name="The Broad Institute Genomics Platform"/>
            <consortium name="The Broad Institute Genome Sequencing Center for Infectious Disease"/>
            <person name="Wu L."/>
            <person name="Ma J."/>
        </authorList>
    </citation>
    <scope>NUCLEOTIDE SEQUENCE [LARGE SCALE GENOMIC DNA]</scope>
    <source>
        <strain evidence="3">CGMCC 1.12286</strain>
    </source>
</reference>
<dbReference type="Proteomes" id="UP001597079">
    <property type="component" value="Unassembled WGS sequence"/>
</dbReference>